<keyword evidence="2" id="KW-0548">Nucleotidyltransferase</keyword>
<keyword evidence="2" id="KW-0808">Transferase</keyword>
<dbReference type="Pfam" id="PF00990">
    <property type="entry name" value="GGDEF"/>
    <property type="match status" value="1"/>
</dbReference>
<dbReference type="PROSITE" id="PS50887">
    <property type="entry name" value="GGDEF"/>
    <property type="match status" value="1"/>
</dbReference>
<protein>
    <submittedName>
        <fullName evidence="2">Diguanylate cyclase</fullName>
        <ecNumber evidence="2">2.7.7.65</ecNumber>
    </submittedName>
</protein>
<gene>
    <name evidence="2" type="ORF">WMO63_21475</name>
</gene>
<evidence type="ECO:0000259" key="1">
    <source>
        <dbReference type="PROSITE" id="PS50887"/>
    </source>
</evidence>
<evidence type="ECO:0000313" key="3">
    <source>
        <dbReference type="Proteomes" id="UP001465426"/>
    </source>
</evidence>
<dbReference type="Gene3D" id="3.30.70.270">
    <property type="match status" value="1"/>
</dbReference>
<proteinExistence type="predicted"/>
<dbReference type="InterPro" id="IPR000160">
    <property type="entry name" value="GGDEF_dom"/>
</dbReference>
<dbReference type="InterPro" id="IPR029787">
    <property type="entry name" value="Nucleotide_cyclase"/>
</dbReference>
<name>A0ABV1F6N6_9BACI</name>
<organism evidence="2 3">
    <name type="scientific">Niallia hominis</name>
    <dbReference type="NCBI Taxonomy" id="3133173"/>
    <lineage>
        <taxon>Bacteria</taxon>
        <taxon>Bacillati</taxon>
        <taxon>Bacillota</taxon>
        <taxon>Bacilli</taxon>
        <taxon>Bacillales</taxon>
        <taxon>Bacillaceae</taxon>
        <taxon>Niallia</taxon>
    </lineage>
</organism>
<dbReference type="EC" id="2.7.7.65" evidence="2"/>
<sequence length="60" mass="6776">MNKKMLISGNELEISTSIGISFYAPHSPCNIEDLFKQADKELYKVKEKGGNSFSYKQEST</sequence>
<reference evidence="2 3" key="1">
    <citation type="submission" date="2024-03" db="EMBL/GenBank/DDBJ databases">
        <title>Human intestinal bacterial collection.</title>
        <authorList>
            <person name="Pauvert C."/>
            <person name="Hitch T.C.A."/>
            <person name="Clavel T."/>
        </authorList>
    </citation>
    <scope>NUCLEOTIDE SEQUENCE [LARGE SCALE GENOMIC DNA]</scope>
    <source>
        <strain evidence="2 3">CLA-SR-H024</strain>
    </source>
</reference>
<dbReference type="GO" id="GO:0052621">
    <property type="term" value="F:diguanylate cyclase activity"/>
    <property type="evidence" value="ECO:0007669"/>
    <property type="project" value="UniProtKB-EC"/>
</dbReference>
<accession>A0ABV1F6N6</accession>
<evidence type="ECO:0000313" key="2">
    <source>
        <dbReference type="EMBL" id="MEQ2468233.1"/>
    </source>
</evidence>
<comment type="caution">
    <text evidence="2">The sequence shown here is derived from an EMBL/GenBank/DDBJ whole genome shotgun (WGS) entry which is preliminary data.</text>
</comment>
<keyword evidence="3" id="KW-1185">Reference proteome</keyword>
<dbReference type="SUPFAM" id="SSF55073">
    <property type="entry name" value="Nucleotide cyclase"/>
    <property type="match status" value="1"/>
</dbReference>
<dbReference type="Proteomes" id="UP001465426">
    <property type="component" value="Unassembled WGS sequence"/>
</dbReference>
<dbReference type="EMBL" id="JBBMFN010000086">
    <property type="protein sequence ID" value="MEQ2468233.1"/>
    <property type="molecule type" value="Genomic_DNA"/>
</dbReference>
<feature type="domain" description="GGDEF" evidence="1">
    <location>
        <begin position="1"/>
        <end position="58"/>
    </location>
</feature>
<dbReference type="InterPro" id="IPR043128">
    <property type="entry name" value="Rev_trsase/Diguanyl_cyclase"/>
</dbReference>